<evidence type="ECO:0000259" key="7">
    <source>
        <dbReference type="Pfam" id="PF18052"/>
    </source>
</evidence>
<dbReference type="Gene3D" id="3.80.10.10">
    <property type="entry name" value="Ribonuclease Inhibitor"/>
    <property type="match status" value="3"/>
</dbReference>
<comment type="similarity">
    <text evidence="1">Belongs to the disease resistance NB-LRR family.</text>
</comment>
<evidence type="ECO:0000256" key="3">
    <source>
        <dbReference type="ARBA" id="ARBA00022737"/>
    </source>
</evidence>
<keyword evidence="4" id="KW-0547">Nucleotide-binding</keyword>
<evidence type="ECO:0000259" key="6">
    <source>
        <dbReference type="Pfam" id="PF00931"/>
    </source>
</evidence>
<dbReference type="EnsemblPlants" id="ORUFI06G08210.1">
    <property type="protein sequence ID" value="ORUFI06G08210.1"/>
    <property type="gene ID" value="ORUFI06G08210"/>
</dbReference>
<dbReference type="InterPro" id="IPR056789">
    <property type="entry name" value="LRR_R13L1-DRL21"/>
</dbReference>
<dbReference type="SUPFAM" id="SSF52058">
    <property type="entry name" value="L domain-like"/>
    <property type="match status" value="2"/>
</dbReference>
<keyword evidence="11" id="KW-1185">Reference proteome</keyword>
<evidence type="ECO:0000256" key="5">
    <source>
        <dbReference type="ARBA" id="ARBA00022821"/>
    </source>
</evidence>
<evidence type="ECO:0000259" key="9">
    <source>
        <dbReference type="Pfam" id="PF25019"/>
    </source>
</evidence>
<dbReference type="InterPro" id="IPR027417">
    <property type="entry name" value="P-loop_NTPase"/>
</dbReference>
<dbReference type="Proteomes" id="UP000008022">
    <property type="component" value="Unassembled WGS sequence"/>
</dbReference>
<name>A0A0E0PVA7_ORYRU</name>
<dbReference type="OMA" id="HECLSIN"/>
<feature type="domain" description="Disease resistance N-terminal" evidence="7">
    <location>
        <begin position="32"/>
        <end position="94"/>
    </location>
</feature>
<dbReference type="HOGENOM" id="CLU_000837_8_4_1"/>
<dbReference type="eggNOG" id="KOG4658">
    <property type="taxonomic scope" value="Eukaryota"/>
</dbReference>
<sequence length="1492" mass="168295">MESVTVEAARLVVGKALGPLSGGFVEAWAASSELGPNVGAIKLELLYAQGMLHSSSGRETHNPALRQLLVELRGLAYDAEDVLDELDYFRIQDEVDGTYEAADEHAKGCIHDIVLNTRHTTRSIKKGCLPAGCTCAGGGQASRQNSSPPIRHADDEGVVSSGCMPKLTSSAHGSIHLIGNKRLPCLCLVHDHDDEGYTVTQKMPKKREHTMKTPKLKFDRVNLSIRMKHIVEQLKPVCAKVSTILNLELLESTNHKIGHCIAMSQNVAFAAKPGYAHVLPRSTMNRPKLFVDPKLFYGRKSEKSKIISDITQGHYRDEDLTVIPIVGPGGIGKTALARCIYEEVHFDVKVWVCVSLIFNVYRLKEDISKSIPEVKDEKGGILDDLIEKRLKSKKFFLVLDDMWNCGNEDEWKRFLAPLTKAQTKGNIILVTTRFPMVAEMIKTIHRPTHLEGLEPEEFWKLFKACVGDDELEKNHAILLETGKKLAVKLKRSPLAAKTVGRLLRNHLDLDHWTRVLESKEWESQTSENDIMPALKLSYDYLPSHLQPCFAYCGLFPVDYRFECEELIHLWIGLDLIHSQDQNKTIEDIGLSYLNELVDYGFFKKDAKDDVSPCYIMHDLLHELALKVSTYECLAISSSNVRSVQIPPSMTIRHLSIVIDDMDVNDRVAFENFKKDFSMLSKRLDVEKLRSLMLFGKYHGSFIVPFAQALRVILLSVASYAIENMLHNFSNLVHLRYLRINKGYFPEIRLPNTISRFYHLRILDLQQCWGHFGLPRDFNNLVRLRHFLVPYDNLHSDIADVGKVQYLQILRRFEVRRQTEAFALRQLGQLEELNGTLGIYKLENAQAANEAKLLNKCHLHKLILDWSTKDCSQDQEIVLEDLKPHNSLQELCISGHGGATCPSWLGVNLSIKGLQSLRLDGVDWNKFPPLGELWLVNEHGENSLGCTEHSFQNLKRLELVAIPRLAKWTGNDACRLFSQLEVLIVRKCPELMELPFQSGRGINMTKFTTLQKLEISKCPKLSPLPPLPWASAPSSASIEEVGSDFQRLGYSKNYLSKLCLGIEGKHDHLNGAFWKVMAFSNLTDLKELQMYKCPPLPLEHLQMLSSLRKLSIYNSHNALLPVKGENTVIYQFPSIEELWIGKCSTSGEELTQLLYHFPKLSWLFIGECEKIKGLGVAEQQVTAPSALSPSPSVNKLEDAHLRQEHQQPRGEDEKAAATAGLLLLPPQLEGLVIEKIPELILQFDELEGDMGRCGLQGLRFLRYLEMRCISELLSYWSSHRTCNPFPSSLQVLILEDVGGMKTLAPLSNLSSLTFLRLQQFGELQGLQGEDLQGLLTQGHLSTLMVTTSPKFFDGFDGSNLCQLQQLWTDDIARVLAEPICICLASSLTKLNIVWIEAQHFTEEQNAALQLLSSLNALRIDGCEKLQSLPAELHKLRSLKTLKIIECPTIRSLPKGGLPCSLIELDVSKSKNEELKRQCRNLRGTIPIIKDKDY</sequence>
<evidence type="ECO:0008006" key="12">
    <source>
        <dbReference type="Google" id="ProtNLM"/>
    </source>
</evidence>
<dbReference type="InterPro" id="IPR041118">
    <property type="entry name" value="Rx_N"/>
</dbReference>
<dbReference type="GO" id="GO:0043531">
    <property type="term" value="F:ADP binding"/>
    <property type="evidence" value="ECO:0007669"/>
    <property type="project" value="InterPro"/>
</dbReference>
<feature type="domain" description="Disease resistance protein winged helix" evidence="8">
    <location>
        <begin position="554"/>
        <end position="624"/>
    </location>
</feature>
<dbReference type="Pfam" id="PF18052">
    <property type="entry name" value="Rx_N"/>
    <property type="match status" value="1"/>
</dbReference>
<proteinExistence type="inferred from homology"/>
<reference evidence="11" key="1">
    <citation type="submission" date="2013-06" db="EMBL/GenBank/DDBJ databases">
        <authorList>
            <person name="Zhao Q."/>
        </authorList>
    </citation>
    <scope>NUCLEOTIDE SEQUENCE</scope>
    <source>
        <strain evidence="11">cv. W1943</strain>
    </source>
</reference>
<dbReference type="PANTHER" id="PTHR23155:SF988">
    <property type="entry name" value="OS06G0707733 PROTEIN"/>
    <property type="match status" value="1"/>
</dbReference>
<dbReference type="Gene3D" id="1.20.5.4130">
    <property type="match status" value="1"/>
</dbReference>
<dbReference type="InterPro" id="IPR044974">
    <property type="entry name" value="Disease_R_plants"/>
</dbReference>
<evidence type="ECO:0000256" key="4">
    <source>
        <dbReference type="ARBA" id="ARBA00022741"/>
    </source>
</evidence>
<dbReference type="GO" id="GO:0098542">
    <property type="term" value="P:defense response to other organism"/>
    <property type="evidence" value="ECO:0007669"/>
    <property type="project" value="TreeGrafter"/>
</dbReference>
<dbReference type="InterPro" id="IPR002182">
    <property type="entry name" value="NB-ARC"/>
</dbReference>
<dbReference type="Pfam" id="PF25019">
    <property type="entry name" value="LRR_R13L1-DRL21"/>
    <property type="match status" value="1"/>
</dbReference>
<dbReference type="InterPro" id="IPR032675">
    <property type="entry name" value="LRR_dom_sf"/>
</dbReference>
<evidence type="ECO:0000313" key="11">
    <source>
        <dbReference type="Proteomes" id="UP000008022"/>
    </source>
</evidence>
<evidence type="ECO:0000256" key="2">
    <source>
        <dbReference type="ARBA" id="ARBA00022614"/>
    </source>
</evidence>
<dbReference type="Gene3D" id="1.10.10.10">
    <property type="entry name" value="Winged helix-like DNA-binding domain superfamily/Winged helix DNA-binding domain"/>
    <property type="match status" value="1"/>
</dbReference>
<evidence type="ECO:0000259" key="8">
    <source>
        <dbReference type="Pfam" id="PF23559"/>
    </source>
</evidence>
<dbReference type="Gramene" id="ORUFI06G08210.1">
    <property type="protein sequence ID" value="ORUFI06G08210.1"/>
    <property type="gene ID" value="ORUFI06G08210"/>
</dbReference>
<accession>A0A0E0PVA7</accession>
<evidence type="ECO:0000313" key="10">
    <source>
        <dbReference type="EnsemblPlants" id="ORUFI06G08210.1"/>
    </source>
</evidence>
<dbReference type="InterPro" id="IPR036388">
    <property type="entry name" value="WH-like_DNA-bd_sf"/>
</dbReference>
<keyword evidence="2" id="KW-0433">Leucine-rich repeat</keyword>
<dbReference type="STRING" id="4529.A0A0E0PVA7"/>
<dbReference type="SUPFAM" id="SSF52540">
    <property type="entry name" value="P-loop containing nucleoside triphosphate hydrolases"/>
    <property type="match status" value="1"/>
</dbReference>
<dbReference type="Gene3D" id="3.40.50.300">
    <property type="entry name" value="P-loop containing nucleotide triphosphate hydrolases"/>
    <property type="match status" value="1"/>
</dbReference>
<evidence type="ECO:0000256" key="1">
    <source>
        <dbReference type="ARBA" id="ARBA00008894"/>
    </source>
</evidence>
<dbReference type="PANTHER" id="PTHR23155">
    <property type="entry name" value="DISEASE RESISTANCE PROTEIN RP"/>
    <property type="match status" value="1"/>
</dbReference>
<protein>
    <recommendedName>
        <fullName evidence="12">AAA+ ATPase domain-containing protein</fullName>
    </recommendedName>
</protein>
<dbReference type="PRINTS" id="PR00364">
    <property type="entry name" value="DISEASERSIST"/>
</dbReference>
<organism evidence="10 11">
    <name type="scientific">Oryza rufipogon</name>
    <name type="common">Brownbeard rice</name>
    <name type="synonym">Asian wild rice</name>
    <dbReference type="NCBI Taxonomy" id="4529"/>
    <lineage>
        <taxon>Eukaryota</taxon>
        <taxon>Viridiplantae</taxon>
        <taxon>Streptophyta</taxon>
        <taxon>Embryophyta</taxon>
        <taxon>Tracheophyta</taxon>
        <taxon>Spermatophyta</taxon>
        <taxon>Magnoliopsida</taxon>
        <taxon>Liliopsida</taxon>
        <taxon>Poales</taxon>
        <taxon>Poaceae</taxon>
        <taxon>BOP clade</taxon>
        <taxon>Oryzoideae</taxon>
        <taxon>Oryzeae</taxon>
        <taxon>Oryzinae</taxon>
        <taxon>Oryza</taxon>
    </lineage>
</organism>
<feature type="domain" description="R13L1/DRL21-like LRR repeat region" evidence="9">
    <location>
        <begin position="823"/>
        <end position="932"/>
    </location>
</feature>
<dbReference type="Pfam" id="PF23559">
    <property type="entry name" value="WHD_DRP"/>
    <property type="match status" value="1"/>
</dbReference>
<keyword evidence="5" id="KW-0611">Plant defense</keyword>
<reference evidence="10" key="2">
    <citation type="submission" date="2015-06" db="UniProtKB">
        <authorList>
            <consortium name="EnsemblPlants"/>
        </authorList>
    </citation>
    <scope>IDENTIFICATION</scope>
</reference>
<dbReference type="Pfam" id="PF00931">
    <property type="entry name" value="NB-ARC"/>
    <property type="match status" value="1"/>
</dbReference>
<feature type="domain" description="NB-ARC" evidence="6">
    <location>
        <begin position="314"/>
        <end position="471"/>
    </location>
</feature>
<dbReference type="InterPro" id="IPR058922">
    <property type="entry name" value="WHD_DRP"/>
</dbReference>
<keyword evidence="3" id="KW-0677">Repeat</keyword>